<proteinExistence type="inferred from homology"/>
<evidence type="ECO:0000313" key="6">
    <source>
        <dbReference type="Proteomes" id="UP001378188"/>
    </source>
</evidence>
<dbReference type="Proteomes" id="UP001378188">
    <property type="component" value="Unassembled WGS sequence"/>
</dbReference>
<dbReference type="NCBIfam" id="NF037995">
    <property type="entry name" value="TRAP_S1"/>
    <property type="match status" value="1"/>
</dbReference>
<keyword evidence="4" id="KW-0732">Signal</keyword>
<comment type="subcellular location">
    <subcellularLocation>
        <location evidence="1">Cell envelope</location>
    </subcellularLocation>
</comment>
<dbReference type="Gene3D" id="3.40.190.170">
    <property type="entry name" value="Bacterial extracellular solute-binding protein, family 7"/>
    <property type="match status" value="1"/>
</dbReference>
<comment type="similarity">
    <text evidence="2">Belongs to the bacterial solute-binding protein 7 family.</text>
</comment>
<protein>
    <submittedName>
        <fullName evidence="5">TRAP transporter substrate-binding protein</fullName>
    </submittedName>
</protein>
<evidence type="ECO:0000313" key="5">
    <source>
        <dbReference type="EMBL" id="MEJ8574004.1"/>
    </source>
</evidence>
<reference evidence="5 6" key="1">
    <citation type="submission" date="2024-02" db="EMBL/GenBank/DDBJ databases">
        <title>Genome analysis and characterization of Microbaculum marinisediminis sp. nov., isolated from marine sediment.</title>
        <authorList>
            <person name="Du Z.-J."/>
            <person name="Ye Y.-Q."/>
            <person name="Zhang Z.-R."/>
            <person name="Yuan S.-M."/>
            <person name="Zhang X.-Y."/>
        </authorList>
    </citation>
    <scope>NUCLEOTIDE SEQUENCE [LARGE SCALE GENOMIC DNA]</scope>
    <source>
        <strain evidence="5 6">SDUM1044001</strain>
    </source>
</reference>
<dbReference type="GO" id="GO:0055085">
    <property type="term" value="P:transmembrane transport"/>
    <property type="evidence" value="ECO:0007669"/>
    <property type="project" value="InterPro"/>
</dbReference>
<dbReference type="EMBL" id="JAZHOF010000009">
    <property type="protein sequence ID" value="MEJ8574004.1"/>
    <property type="molecule type" value="Genomic_DNA"/>
</dbReference>
<dbReference type="Pfam" id="PF03480">
    <property type="entry name" value="DctP"/>
    <property type="match status" value="1"/>
</dbReference>
<dbReference type="PANTHER" id="PTHR33376">
    <property type="match status" value="1"/>
</dbReference>
<dbReference type="PIRSF" id="PIRSF006470">
    <property type="entry name" value="DctB"/>
    <property type="match status" value="1"/>
</dbReference>
<accession>A0AAW9RK16</accession>
<evidence type="ECO:0000256" key="4">
    <source>
        <dbReference type="ARBA" id="ARBA00022729"/>
    </source>
</evidence>
<evidence type="ECO:0000256" key="3">
    <source>
        <dbReference type="ARBA" id="ARBA00022448"/>
    </source>
</evidence>
<dbReference type="NCBIfam" id="TIGR00787">
    <property type="entry name" value="dctP"/>
    <property type="match status" value="1"/>
</dbReference>
<dbReference type="GO" id="GO:0030288">
    <property type="term" value="C:outer membrane-bounded periplasmic space"/>
    <property type="evidence" value="ECO:0007669"/>
    <property type="project" value="InterPro"/>
</dbReference>
<gene>
    <name evidence="5" type="ORF">V3328_21125</name>
</gene>
<dbReference type="InterPro" id="IPR038404">
    <property type="entry name" value="TRAP_DctP_sf"/>
</dbReference>
<name>A0AAW9RK16_9HYPH</name>
<sequence length="312" mass="34213">MAAAADPIAIKLATNSSGTDDDVYTIAANKFTEALEEVAPGQFEVTYYPNRQLGDEKELMQGLQLGTVDMAIVTNSTAANVAPQLAVNDLPFLYSSQEQAAEILDGPLGEKLFDALEQKNIIGLSFCESGYRQMINNAKPIETPEDVVGVKFRVMQSPLFIDMFRNLGGAAVPMAWGDTVTALQQGTVDGLENAAWTIPAFSLDEITKYLSLTNHIYTVAPLMMSKSFYSRLSSEQQEAIHKAGMLACERQRVISAQHERDIIEGLKASGKMQVNEVQDIGAFREKMAPLYEEYRDRVGSDLLDQWLAAAKG</sequence>
<organism evidence="5 6">
    <name type="scientific">Microbaculum marinum</name>
    <dbReference type="NCBI Taxonomy" id="1764581"/>
    <lineage>
        <taxon>Bacteria</taxon>
        <taxon>Pseudomonadati</taxon>
        <taxon>Pseudomonadota</taxon>
        <taxon>Alphaproteobacteria</taxon>
        <taxon>Hyphomicrobiales</taxon>
        <taxon>Tepidamorphaceae</taxon>
        <taxon>Microbaculum</taxon>
    </lineage>
</organism>
<keyword evidence="6" id="KW-1185">Reference proteome</keyword>
<keyword evidence="3" id="KW-0813">Transport</keyword>
<dbReference type="CDD" id="cd13603">
    <property type="entry name" value="PBP2_TRAP_Siap_TeaA_like"/>
    <property type="match status" value="1"/>
</dbReference>
<comment type="caution">
    <text evidence="5">The sequence shown here is derived from an EMBL/GenBank/DDBJ whole genome shotgun (WGS) entry which is preliminary data.</text>
</comment>
<dbReference type="InterPro" id="IPR004682">
    <property type="entry name" value="TRAP_DctP"/>
</dbReference>
<evidence type="ECO:0000256" key="1">
    <source>
        <dbReference type="ARBA" id="ARBA00004196"/>
    </source>
</evidence>
<dbReference type="InterPro" id="IPR018389">
    <property type="entry name" value="DctP_fam"/>
</dbReference>
<evidence type="ECO:0000256" key="2">
    <source>
        <dbReference type="ARBA" id="ARBA00009023"/>
    </source>
</evidence>
<dbReference type="AlphaFoldDB" id="A0AAW9RK16"/>
<dbReference type="PANTHER" id="PTHR33376:SF4">
    <property type="entry name" value="SIALIC ACID-BINDING PERIPLASMIC PROTEIN SIAP"/>
    <property type="match status" value="1"/>
</dbReference>